<evidence type="ECO:0000313" key="3">
    <source>
        <dbReference type="EMBL" id="KOO32451.1"/>
    </source>
</evidence>
<feature type="transmembrane region" description="Helical" evidence="2">
    <location>
        <begin position="1271"/>
        <end position="1288"/>
    </location>
</feature>
<dbReference type="EMBL" id="JWZX01001772">
    <property type="protein sequence ID" value="KOO32451.1"/>
    <property type="molecule type" value="Genomic_DNA"/>
</dbReference>
<dbReference type="InterPro" id="IPR032675">
    <property type="entry name" value="LRR_dom_sf"/>
</dbReference>
<dbReference type="InterPro" id="IPR050994">
    <property type="entry name" value="At_inactive_RLKs"/>
</dbReference>
<gene>
    <name evidence="3" type="ORF">Ctob_007562</name>
</gene>
<dbReference type="SUPFAM" id="SSF52058">
    <property type="entry name" value="L domain-like"/>
    <property type="match status" value="1"/>
</dbReference>
<feature type="transmembrane region" description="Helical" evidence="2">
    <location>
        <begin position="1331"/>
        <end position="1349"/>
    </location>
</feature>
<name>A0A0M0K0R5_9EUKA</name>
<dbReference type="OrthoDB" id="676979at2759"/>
<protein>
    <submittedName>
        <fullName evidence="3">Rhs repeat-associated core domain-containing protein</fullName>
    </submittedName>
</protein>
<feature type="transmembrane region" description="Helical" evidence="2">
    <location>
        <begin position="588"/>
        <end position="612"/>
    </location>
</feature>
<evidence type="ECO:0000256" key="1">
    <source>
        <dbReference type="SAM" id="Coils"/>
    </source>
</evidence>
<keyword evidence="2" id="KW-0812">Transmembrane</keyword>
<feature type="transmembrane region" description="Helical" evidence="2">
    <location>
        <begin position="1369"/>
        <end position="1388"/>
    </location>
</feature>
<keyword evidence="2" id="KW-1133">Transmembrane helix</keyword>
<evidence type="ECO:0000313" key="4">
    <source>
        <dbReference type="Proteomes" id="UP000037460"/>
    </source>
</evidence>
<keyword evidence="1" id="KW-0175">Coiled coil</keyword>
<feature type="transmembrane region" description="Helical" evidence="2">
    <location>
        <begin position="1294"/>
        <end position="1311"/>
    </location>
</feature>
<feature type="coiled-coil region" evidence="1">
    <location>
        <begin position="846"/>
        <end position="873"/>
    </location>
</feature>
<dbReference type="PANTHER" id="PTHR48010">
    <property type="entry name" value="OS05G0588300 PROTEIN"/>
    <property type="match status" value="1"/>
</dbReference>
<dbReference type="Gene3D" id="3.80.10.10">
    <property type="entry name" value="Ribonuclease Inhibitor"/>
    <property type="match status" value="1"/>
</dbReference>
<reference evidence="4" key="1">
    <citation type="journal article" date="2015" name="PLoS Genet.">
        <title>Genome Sequence and Transcriptome Analyses of Chrysochromulina tobin: Metabolic Tools for Enhanced Algal Fitness in the Prominent Order Prymnesiales (Haptophyceae).</title>
        <authorList>
            <person name="Hovde B.T."/>
            <person name="Deodato C.R."/>
            <person name="Hunsperger H.M."/>
            <person name="Ryken S.A."/>
            <person name="Yost W."/>
            <person name="Jha R.K."/>
            <person name="Patterson J."/>
            <person name="Monnat R.J. Jr."/>
            <person name="Barlow S.B."/>
            <person name="Starkenburg S.R."/>
            <person name="Cattolico R.A."/>
        </authorList>
    </citation>
    <scope>NUCLEOTIDE SEQUENCE</scope>
    <source>
        <strain evidence="4">CCMP291</strain>
    </source>
</reference>
<comment type="caution">
    <text evidence="3">The sequence shown here is derived from an EMBL/GenBank/DDBJ whole genome shotgun (WGS) entry which is preliminary data.</text>
</comment>
<feature type="transmembrane region" description="Helical" evidence="2">
    <location>
        <begin position="624"/>
        <end position="647"/>
    </location>
</feature>
<dbReference type="Proteomes" id="UP000037460">
    <property type="component" value="Unassembled WGS sequence"/>
</dbReference>
<keyword evidence="2" id="KW-0472">Membrane</keyword>
<dbReference type="PANTHER" id="PTHR48010:SF58">
    <property type="entry name" value="RECEPTOR PROTEIN KINASE-LIKE PROTEIN ZAR1"/>
    <property type="match status" value="1"/>
</dbReference>
<evidence type="ECO:0000256" key="2">
    <source>
        <dbReference type="SAM" id="Phobius"/>
    </source>
</evidence>
<proteinExistence type="predicted"/>
<organism evidence="3 4">
    <name type="scientific">Chrysochromulina tobinii</name>
    <dbReference type="NCBI Taxonomy" id="1460289"/>
    <lineage>
        <taxon>Eukaryota</taxon>
        <taxon>Haptista</taxon>
        <taxon>Haptophyta</taxon>
        <taxon>Prymnesiophyceae</taxon>
        <taxon>Prymnesiales</taxon>
        <taxon>Chrysochromulinaceae</taxon>
        <taxon>Chrysochromulina</taxon>
    </lineage>
</organism>
<keyword evidence="4" id="KW-1185">Reference proteome</keyword>
<accession>A0A0M0K0R5</accession>
<feature type="transmembrane region" description="Helical" evidence="2">
    <location>
        <begin position="719"/>
        <end position="739"/>
    </location>
</feature>
<feature type="transmembrane region" description="Helical" evidence="2">
    <location>
        <begin position="751"/>
        <end position="769"/>
    </location>
</feature>
<feature type="transmembrane region" description="Helical" evidence="2">
    <location>
        <begin position="680"/>
        <end position="699"/>
    </location>
</feature>
<sequence>MAYVAEDGDARRGTVSQVAQLNFDPPAASRRCNATIVMMDDRRHVPLSNNSNFSKDIGYFHKAMMLNLLYAQRHGMSFLIVRPTAAMEDSWLDGGASGLCPAWCRVKILASLVASRLAAHGCHWVLYIDSDAYIREQHVDFLERLDTPANRDTPEVIDPGDKYGMREYVSDTSAMMRGDFLHPEPPSPPPRPPHTPPRPECAYEVFQYGICTGCRGYSCYDCCEYITSYEIRSPGAEYRPVLSLALTFAGNAEDFDAAAATNFRANLAQLLGVPVSGVVLQIRSGSIVIDVRVFMSLPPASSLLTAASLSGALGVNITNIVSTYTILEILAPSPPPPSPPPPSMPPTEMVRALELLYEATGGNAWRNNDKWLSGEPCVDGWFGVHCCPQALPVLRGDDECTADGGGATGVLMTQGSAACHSGSVTGTALDHATCVVVKMLLPSNNLIGQIPSMIQLPFLQHLDLSGNALTGSLPSAADCFPRLTYLDLTQTRSWDDEGGVTGPVPEWLLGRLNFMAPLRLANNALDDPTTAESAVAIRRLWQRCSTLGAEQCSGVPPIDCSAFNRQGERYEVELDGLGCVRCPTPLEIFGIAGAVAGGVLLLLLLVGVYVYLVRKYPEYAKTHVASFMIFVGHLQTLTIIGSLQLGWPLIIQEILASINLPLMSYIPLPCILTDPVLKALLSYAETAVVLLLLAGAWLVARRRRDTDGLLLEREAWAEYILSVLFSLLFTVGLRASVTLFMRYDEDQTRLAIARLLASLLWLFWFFLFWRFRRLLREAREAAKAAAAVVVAKRIGMGEYVVVNGRRGKITTDDGIYNRYKVTFDNGEASGWLYPQDVTRAAKAPQSEAARAEVVQLQKQARRAAEAVRSLTERYACDGGLSHGDFLLWAEKEIDGHIRERLADGTIRLLRCAWLLSAVSDKYLGRDASGRVIMRRRQELPEEAFFTNEEAVALFDGADRSILALSYRWLTALHPDPHGTALSAVRRFLRSEAGLGKCAMFWDFTSLPQKPRKPKEEDTFKRGLVGMGYFYASMCGTAVVQLKDIPPRPSEYDGRMIVFDKAFSEKTSKENEEALRSDLESFGGQITKIAIKAGEAHVTFTTHEQAMNCIAALKKVNRGACTVYNETAYSRDRGRPFSGWCTFEQGSSKLAAAHLNMASRQASKRSTMLPERLKHANASRAKVIDISDDQVRTVDVRETPENVLKETNGDLEKATFVGKGEAEKVKQLLVKLEWSMHMAMERSLHNVKREQLARAQWPLRSQWQLVVWTRHGLLFLVSFAMDCVLWFSPYEARRSARYVFAGLAIAVLGGFWRLQAWRQPYAMRRQHGLEAFLYAVDISAIVLACVYGALTHDGVVQDGFGRLALELGLGALLIVSVVGAALVVGLDIMRERWYIRQWFLDATQFFDVPVVDALRDGAVRLINYAWLLDSARLDGQLDGQLPRVTKVVARLASNEPRSVLIRRLATHCGTSSICITAETASAASPPPSPPEVAALAEVQLADRYSVGHVTRLREELAEADLSHLAHAIIEDLGIESVEGLREFTFDELKGHLKAKAGVTLKVGHAQKLKAFLAASPSGTSEGRMPGGPKVAFSAHGLQRDAKPAAPALAPLAVSIRVAGGTPLRKT</sequence>